<dbReference type="InterPro" id="IPR044810">
    <property type="entry name" value="WRKY_plant"/>
</dbReference>
<reference evidence="8 9" key="1">
    <citation type="submission" date="2024-04" db="EMBL/GenBank/DDBJ databases">
        <authorList>
            <person name="Fracassetti M."/>
        </authorList>
    </citation>
    <scope>NUCLEOTIDE SEQUENCE [LARGE SCALE GENOMIC DNA]</scope>
</reference>
<feature type="domain" description="WRKY" evidence="7">
    <location>
        <begin position="126"/>
        <end position="191"/>
    </location>
</feature>
<evidence type="ECO:0000256" key="4">
    <source>
        <dbReference type="ARBA" id="ARBA00023163"/>
    </source>
</evidence>
<keyword evidence="2" id="KW-0805">Transcription regulation</keyword>
<dbReference type="PROSITE" id="PS50811">
    <property type="entry name" value="WRKY"/>
    <property type="match status" value="1"/>
</dbReference>
<dbReference type="FunFam" id="2.20.25.80:FF:000003">
    <property type="entry name" value="WRKY transcription factor 57"/>
    <property type="match status" value="1"/>
</dbReference>
<evidence type="ECO:0000259" key="7">
    <source>
        <dbReference type="PROSITE" id="PS50811"/>
    </source>
</evidence>
<dbReference type="AlphaFoldDB" id="A0AAV2E2S0"/>
<keyword evidence="4" id="KW-0804">Transcription</keyword>
<keyword evidence="5" id="KW-0539">Nucleus</keyword>
<proteinExistence type="predicted"/>
<protein>
    <recommendedName>
        <fullName evidence="7">WRKY domain-containing protein</fullName>
    </recommendedName>
</protein>
<feature type="compositionally biased region" description="Polar residues" evidence="6">
    <location>
        <begin position="190"/>
        <end position="206"/>
    </location>
</feature>
<evidence type="ECO:0000313" key="9">
    <source>
        <dbReference type="Proteomes" id="UP001497516"/>
    </source>
</evidence>
<dbReference type="InterPro" id="IPR003657">
    <property type="entry name" value="WRKY_dom"/>
</dbReference>
<organism evidence="8 9">
    <name type="scientific">Linum trigynum</name>
    <dbReference type="NCBI Taxonomy" id="586398"/>
    <lineage>
        <taxon>Eukaryota</taxon>
        <taxon>Viridiplantae</taxon>
        <taxon>Streptophyta</taxon>
        <taxon>Embryophyta</taxon>
        <taxon>Tracheophyta</taxon>
        <taxon>Spermatophyta</taxon>
        <taxon>Magnoliopsida</taxon>
        <taxon>eudicotyledons</taxon>
        <taxon>Gunneridae</taxon>
        <taxon>Pentapetalae</taxon>
        <taxon>rosids</taxon>
        <taxon>fabids</taxon>
        <taxon>Malpighiales</taxon>
        <taxon>Linaceae</taxon>
        <taxon>Linum</taxon>
    </lineage>
</organism>
<evidence type="ECO:0000313" key="8">
    <source>
        <dbReference type="EMBL" id="CAL1380084.1"/>
    </source>
</evidence>
<dbReference type="PANTHER" id="PTHR31221">
    <property type="entry name" value="WRKY TRANSCRIPTION FACTOR PROTEIN 1-RELATED"/>
    <property type="match status" value="1"/>
</dbReference>
<evidence type="ECO:0000256" key="6">
    <source>
        <dbReference type="SAM" id="MobiDB-lite"/>
    </source>
</evidence>
<feature type="region of interest" description="Disordered" evidence="6">
    <location>
        <begin position="184"/>
        <end position="218"/>
    </location>
</feature>
<dbReference type="InterPro" id="IPR036576">
    <property type="entry name" value="WRKY_dom_sf"/>
</dbReference>
<evidence type="ECO:0000256" key="5">
    <source>
        <dbReference type="ARBA" id="ARBA00023242"/>
    </source>
</evidence>
<sequence length="218" mass="24436">MNFFNPNPNYSPPPPSFPQFADPAAVPEFHFSDYLLPEGGDHDDYNSNYYMDDYSPDPHHTFADTTTAATDSPVQIGSGGDGGGGSWNSVGNDDGDYHESRRNYGNGKQKIISKGSESRVAFRTKSELEVMDDGFKWRKYGKKSVKNTPNPRHYYKCSSVGCNVKKRVEKDREDSRYVITTYEGVHNHESPSSIQRHAYYNTTQTKPYPCSSSSPSST</sequence>
<dbReference type="SMART" id="SM00774">
    <property type="entry name" value="WRKY"/>
    <property type="match status" value="1"/>
</dbReference>
<dbReference type="GO" id="GO:0043565">
    <property type="term" value="F:sequence-specific DNA binding"/>
    <property type="evidence" value="ECO:0007669"/>
    <property type="project" value="InterPro"/>
</dbReference>
<dbReference type="EMBL" id="OZ034817">
    <property type="protein sequence ID" value="CAL1380084.1"/>
    <property type="molecule type" value="Genomic_DNA"/>
</dbReference>
<dbReference type="SUPFAM" id="SSF118290">
    <property type="entry name" value="WRKY DNA-binding domain"/>
    <property type="match status" value="1"/>
</dbReference>
<dbReference type="Proteomes" id="UP001497516">
    <property type="component" value="Chromosome 4"/>
</dbReference>
<dbReference type="GO" id="GO:0005634">
    <property type="term" value="C:nucleus"/>
    <property type="evidence" value="ECO:0007669"/>
    <property type="project" value="UniProtKB-SubCell"/>
</dbReference>
<comment type="subcellular location">
    <subcellularLocation>
        <location evidence="1">Nucleus</location>
    </subcellularLocation>
</comment>
<keyword evidence="3" id="KW-0238">DNA-binding</keyword>
<name>A0AAV2E2S0_9ROSI</name>
<evidence type="ECO:0000256" key="1">
    <source>
        <dbReference type="ARBA" id="ARBA00004123"/>
    </source>
</evidence>
<dbReference type="PANTHER" id="PTHR31221:SF283">
    <property type="entry name" value="WRKY DOMAIN-CONTAINING PROTEIN"/>
    <property type="match status" value="1"/>
</dbReference>
<feature type="compositionally biased region" description="Gly residues" evidence="6">
    <location>
        <begin position="77"/>
        <end position="86"/>
    </location>
</feature>
<dbReference type="Pfam" id="PF03106">
    <property type="entry name" value="WRKY"/>
    <property type="match status" value="1"/>
</dbReference>
<evidence type="ECO:0000256" key="2">
    <source>
        <dbReference type="ARBA" id="ARBA00023015"/>
    </source>
</evidence>
<keyword evidence="9" id="KW-1185">Reference proteome</keyword>
<evidence type="ECO:0000256" key="3">
    <source>
        <dbReference type="ARBA" id="ARBA00023125"/>
    </source>
</evidence>
<accession>A0AAV2E2S0</accession>
<feature type="region of interest" description="Disordered" evidence="6">
    <location>
        <begin position="70"/>
        <end position="113"/>
    </location>
</feature>
<dbReference type="Gene3D" id="2.20.25.80">
    <property type="entry name" value="WRKY domain"/>
    <property type="match status" value="1"/>
</dbReference>
<feature type="region of interest" description="Disordered" evidence="6">
    <location>
        <begin position="1"/>
        <end position="23"/>
    </location>
</feature>
<dbReference type="GO" id="GO:0003700">
    <property type="term" value="F:DNA-binding transcription factor activity"/>
    <property type="evidence" value="ECO:0007669"/>
    <property type="project" value="InterPro"/>
</dbReference>
<gene>
    <name evidence="8" type="ORF">LTRI10_LOCUS21553</name>
</gene>